<evidence type="ECO:0008006" key="4">
    <source>
        <dbReference type="Google" id="ProtNLM"/>
    </source>
</evidence>
<name>A0A4U8UJ68_STECR</name>
<gene>
    <name evidence="2" type="ORF">L596_000688</name>
</gene>
<dbReference type="EMBL" id="AZBU02000001">
    <property type="protein sequence ID" value="TMS32894.1"/>
    <property type="molecule type" value="Genomic_DNA"/>
</dbReference>
<dbReference type="OrthoDB" id="2121828at2759"/>
<protein>
    <recommendedName>
        <fullName evidence="4">Secreted protein</fullName>
    </recommendedName>
</protein>
<feature type="chain" id="PRO_5020761997" description="Secreted protein" evidence="1">
    <location>
        <begin position="20"/>
        <end position="110"/>
    </location>
</feature>
<keyword evidence="3" id="KW-1185">Reference proteome</keyword>
<reference evidence="2 3" key="1">
    <citation type="journal article" date="2015" name="Genome Biol.">
        <title>Comparative genomics of Steinernema reveals deeply conserved gene regulatory networks.</title>
        <authorList>
            <person name="Dillman A.R."/>
            <person name="Macchietto M."/>
            <person name="Porter C.F."/>
            <person name="Rogers A."/>
            <person name="Williams B."/>
            <person name="Antoshechkin I."/>
            <person name="Lee M.M."/>
            <person name="Goodwin Z."/>
            <person name="Lu X."/>
            <person name="Lewis E.E."/>
            <person name="Goodrich-Blair H."/>
            <person name="Stock S.P."/>
            <person name="Adams B.J."/>
            <person name="Sternberg P.W."/>
            <person name="Mortazavi A."/>
        </authorList>
    </citation>
    <scope>NUCLEOTIDE SEQUENCE [LARGE SCALE GENOMIC DNA]</scope>
    <source>
        <strain evidence="2 3">ALL</strain>
    </source>
</reference>
<organism evidence="2 3">
    <name type="scientific">Steinernema carpocapsae</name>
    <name type="common">Entomopathogenic nematode</name>
    <dbReference type="NCBI Taxonomy" id="34508"/>
    <lineage>
        <taxon>Eukaryota</taxon>
        <taxon>Metazoa</taxon>
        <taxon>Ecdysozoa</taxon>
        <taxon>Nematoda</taxon>
        <taxon>Chromadorea</taxon>
        <taxon>Rhabditida</taxon>
        <taxon>Tylenchina</taxon>
        <taxon>Panagrolaimomorpha</taxon>
        <taxon>Strongyloidoidea</taxon>
        <taxon>Steinernematidae</taxon>
        <taxon>Steinernema</taxon>
    </lineage>
</organism>
<evidence type="ECO:0000256" key="1">
    <source>
        <dbReference type="SAM" id="SignalP"/>
    </source>
</evidence>
<dbReference type="Proteomes" id="UP000298663">
    <property type="component" value="Unassembled WGS sequence"/>
</dbReference>
<evidence type="ECO:0000313" key="2">
    <source>
        <dbReference type="EMBL" id="TMS32894.1"/>
    </source>
</evidence>
<keyword evidence="1" id="KW-0732">Signal</keyword>
<comment type="caution">
    <text evidence="2">The sequence shown here is derived from an EMBL/GenBank/DDBJ whole genome shotgun (WGS) entry which is preliminary data.</text>
</comment>
<feature type="signal peptide" evidence="1">
    <location>
        <begin position="1"/>
        <end position="19"/>
    </location>
</feature>
<proteinExistence type="predicted"/>
<evidence type="ECO:0000313" key="3">
    <source>
        <dbReference type="Proteomes" id="UP000298663"/>
    </source>
</evidence>
<reference evidence="2 3" key="2">
    <citation type="journal article" date="2019" name="G3 (Bethesda)">
        <title>Hybrid Assembly of the Genome of the Entomopathogenic Nematode Steinernema carpocapsae Identifies the X-Chromosome.</title>
        <authorList>
            <person name="Serra L."/>
            <person name="Macchietto M."/>
            <person name="Macias-Munoz A."/>
            <person name="McGill C.J."/>
            <person name="Rodriguez I.M."/>
            <person name="Rodriguez B."/>
            <person name="Murad R."/>
            <person name="Mortazavi A."/>
        </authorList>
    </citation>
    <scope>NUCLEOTIDE SEQUENCE [LARGE SCALE GENOMIC DNA]</scope>
    <source>
        <strain evidence="2 3">ALL</strain>
    </source>
</reference>
<dbReference type="AlphaFoldDB" id="A0A4U8UJ68"/>
<accession>A0A4U8UJ68</accession>
<sequence>MVRVFVVLLLSFLAIATHGWERYAKSLELATPDDDGVYEFTMSLSLKLSMHTRFQGNRRIVDYEPDDVSQEVENRMCNVSVFRKLGICVARMTRSLVTQESPSMIQFWKT</sequence>